<proteinExistence type="predicted"/>
<feature type="compositionally biased region" description="Basic and acidic residues" evidence="1">
    <location>
        <begin position="41"/>
        <end position="56"/>
    </location>
</feature>
<feature type="region of interest" description="Disordered" evidence="1">
    <location>
        <begin position="41"/>
        <end position="67"/>
    </location>
</feature>
<protein>
    <submittedName>
        <fullName evidence="2">Uncharacterized protein</fullName>
    </submittedName>
</protein>
<accession>C5L983</accession>
<gene>
    <name evidence="2" type="ORF">Pmar_PMAR007447</name>
</gene>
<feature type="region of interest" description="Disordered" evidence="1">
    <location>
        <begin position="1"/>
        <end position="26"/>
    </location>
</feature>
<evidence type="ECO:0000313" key="2">
    <source>
        <dbReference type="EMBL" id="EER06731.1"/>
    </source>
</evidence>
<keyword evidence="3" id="KW-1185">Reference proteome</keyword>
<organism evidence="3">
    <name type="scientific">Perkinsus marinus (strain ATCC 50983 / TXsc)</name>
    <dbReference type="NCBI Taxonomy" id="423536"/>
    <lineage>
        <taxon>Eukaryota</taxon>
        <taxon>Sar</taxon>
        <taxon>Alveolata</taxon>
        <taxon>Perkinsozoa</taxon>
        <taxon>Perkinsea</taxon>
        <taxon>Perkinsida</taxon>
        <taxon>Perkinsidae</taxon>
        <taxon>Perkinsus</taxon>
    </lineage>
</organism>
<dbReference type="AlphaFoldDB" id="C5L983"/>
<dbReference type="RefSeq" id="XP_002774915.1">
    <property type="nucleotide sequence ID" value="XM_002774869.1"/>
</dbReference>
<dbReference type="InParanoid" id="C5L983"/>
<sequence length="67" mass="7710">MTVKADDDQSPTHGSPSERPFENRFPLLDETLYEVAQNETKLPDLLDEKPLRKLAEPELNATQTEHY</sequence>
<name>C5L983_PERM5</name>
<evidence type="ECO:0000256" key="1">
    <source>
        <dbReference type="SAM" id="MobiDB-lite"/>
    </source>
</evidence>
<dbReference type="EMBL" id="GG680370">
    <property type="protein sequence ID" value="EER06731.1"/>
    <property type="molecule type" value="Genomic_DNA"/>
</dbReference>
<evidence type="ECO:0000313" key="3">
    <source>
        <dbReference type="Proteomes" id="UP000007800"/>
    </source>
</evidence>
<reference evidence="2 3" key="1">
    <citation type="submission" date="2008-07" db="EMBL/GenBank/DDBJ databases">
        <authorList>
            <person name="El-Sayed N."/>
            <person name="Caler E."/>
            <person name="Inman J."/>
            <person name="Amedeo P."/>
            <person name="Hass B."/>
            <person name="Wortman J."/>
        </authorList>
    </citation>
    <scope>NUCLEOTIDE SEQUENCE [LARGE SCALE GENOMIC DNA]</scope>
    <source>
        <strain evidence="3">ATCC 50983 / TXsc</strain>
    </source>
</reference>
<dbReference type="GeneID" id="9056589"/>
<dbReference type="Proteomes" id="UP000007800">
    <property type="component" value="Unassembled WGS sequence"/>
</dbReference>